<dbReference type="CDD" id="cd06453">
    <property type="entry name" value="SufS_like"/>
    <property type="match status" value="1"/>
</dbReference>
<evidence type="ECO:0000313" key="11">
    <source>
        <dbReference type="Proteomes" id="UP000280825"/>
    </source>
</evidence>
<dbReference type="InterPro" id="IPR010970">
    <property type="entry name" value="Cys_dSase_SufS"/>
</dbReference>
<dbReference type="Pfam" id="PF00266">
    <property type="entry name" value="Aminotran_5"/>
    <property type="match status" value="1"/>
</dbReference>
<evidence type="ECO:0000256" key="2">
    <source>
        <dbReference type="ARBA" id="ARBA00002824"/>
    </source>
</evidence>
<keyword evidence="7" id="KW-0663">Pyridoxal phosphate</keyword>
<keyword evidence="11" id="KW-1185">Reference proteome</keyword>
<organism evidence="10 11">
    <name type="scientific">Flavobacterium bomense</name>
    <dbReference type="NCBI Taxonomy" id="2497483"/>
    <lineage>
        <taxon>Bacteria</taxon>
        <taxon>Pseudomonadati</taxon>
        <taxon>Bacteroidota</taxon>
        <taxon>Flavobacteriia</taxon>
        <taxon>Flavobacteriales</taxon>
        <taxon>Flavobacteriaceae</taxon>
        <taxon>Flavobacterium</taxon>
    </lineage>
</organism>
<dbReference type="RefSeq" id="WP_126561989.1">
    <property type="nucleotide sequence ID" value="NZ_RYDJ01000007.1"/>
</dbReference>
<dbReference type="SUPFAM" id="SSF53383">
    <property type="entry name" value="PLP-dependent transferases"/>
    <property type="match status" value="1"/>
</dbReference>
<evidence type="ECO:0000256" key="5">
    <source>
        <dbReference type="ARBA" id="ARBA00021850"/>
    </source>
</evidence>
<dbReference type="EMBL" id="RYDJ01000007">
    <property type="protein sequence ID" value="RTZ04867.1"/>
    <property type="molecule type" value="Genomic_DNA"/>
</dbReference>
<evidence type="ECO:0000256" key="4">
    <source>
        <dbReference type="ARBA" id="ARBA00012239"/>
    </source>
</evidence>
<dbReference type="InterPro" id="IPR015422">
    <property type="entry name" value="PyrdxlP-dep_Trfase_small"/>
</dbReference>
<dbReference type="NCBIfam" id="TIGR01979">
    <property type="entry name" value="sufS"/>
    <property type="match status" value="1"/>
</dbReference>
<dbReference type="PIRSF" id="PIRSF005572">
    <property type="entry name" value="NifS"/>
    <property type="match status" value="1"/>
</dbReference>
<keyword evidence="6" id="KW-0808">Transferase</keyword>
<name>A0A432CMI1_9FLAO</name>
<dbReference type="EC" id="2.8.1.7" evidence="4"/>
<comment type="catalytic activity">
    <reaction evidence="8">
        <text>(sulfur carrier)-H + L-cysteine = (sulfur carrier)-SH + L-alanine</text>
        <dbReference type="Rhea" id="RHEA:43892"/>
        <dbReference type="Rhea" id="RHEA-COMP:14737"/>
        <dbReference type="Rhea" id="RHEA-COMP:14739"/>
        <dbReference type="ChEBI" id="CHEBI:29917"/>
        <dbReference type="ChEBI" id="CHEBI:35235"/>
        <dbReference type="ChEBI" id="CHEBI:57972"/>
        <dbReference type="ChEBI" id="CHEBI:64428"/>
        <dbReference type="EC" id="2.8.1.7"/>
    </reaction>
</comment>
<dbReference type="InterPro" id="IPR015424">
    <property type="entry name" value="PyrdxlP-dep_Trfase"/>
</dbReference>
<dbReference type="PANTHER" id="PTHR43586">
    <property type="entry name" value="CYSTEINE DESULFURASE"/>
    <property type="match status" value="1"/>
</dbReference>
<evidence type="ECO:0000256" key="1">
    <source>
        <dbReference type="ARBA" id="ARBA00001933"/>
    </source>
</evidence>
<accession>A0A432CMI1</accession>
<comment type="similarity">
    <text evidence="3">Belongs to the class-V pyridoxal-phosphate-dependent aminotransferase family. Csd subfamily.</text>
</comment>
<feature type="domain" description="Aminotransferase class V" evidence="9">
    <location>
        <begin position="35"/>
        <end position="404"/>
    </location>
</feature>
<dbReference type="InterPro" id="IPR016454">
    <property type="entry name" value="Cysteine_dSase"/>
</dbReference>
<dbReference type="AlphaFoldDB" id="A0A432CMI1"/>
<gene>
    <name evidence="10" type="ORF">EKL98_07950</name>
</gene>
<evidence type="ECO:0000256" key="3">
    <source>
        <dbReference type="ARBA" id="ARBA00010447"/>
    </source>
</evidence>
<dbReference type="PANTHER" id="PTHR43586:SF8">
    <property type="entry name" value="CYSTEINE DESULFURASE 1, CHLOROPLASTIC"/>
    <property type="match status" value="1"/>
</dbReference>
<dbReference type="InterPro" id="IPR015421">
    <property type="entry name" value="PyrdxlP-dep_Trfase_major"/>
</dbReference>
<dbReference type="Proteomes" id="UP000280825">
    <property type="component" value="Unassembled WGS sequence"/>
</dbReference>
<evidence type="ECO:0000256" key="7">
    <source>
        <dbReference type="ARBA" id="ARBA00022898"/>
    </source>
</evidence>
<evidence type="ECO:0000256" key="8">
    <source>
        <dbReference type="ARBA" id="ARBA00050776"/>
    </source>
</evidence>
<evidence type="ECO:0000313" key="10">
    <source>
        <dbReference type="EMBL" id="RTZ04867.1"/>
    </source>
</evidence>
<reference evidence="10 11" key="1">
    <citation type="submission" date="2018-12" db="EMBL/GenBank/DDBJ databases">
        <title>Flavobacterium sp. nov., isolated from glacier ice.</title>
        <authorList>
            <person name="Liu Q."/>
            <person name="Xin Y.-H."/>
        </authorList>
    </citation>
    <scope>NUCLEOTIDE SEQUENCE [LARGE SCALE GENOMIC DNA]</scope>
    <source>
        <strain evidence="10 11">RB1N8</strain>
    </source>
</reference>
<proteinExistence type="inferred from homology"/>
<evidence type="ECO:0000256" key="6">
    <source>
        <dbReference type="ARBA" id="ARBA00022679"/>
    </source>
</evidence>
<protein>
    <recommendedName>
        <fullName evidence="5">Probable cysteine desulfurase</fullName>
        <ecNumber evidence="4">2.8.1.7</ecNumber>
    </recommendedName>
</protein>
<dbReference type="InterPro" id="IPR000192">
    <property type="entry name" value="Aminotrans_V_dom"/>
</dbReference>
<dbReference type="GO" id="GO:0030170">
    <property type="term" value="F:pyridoxal phosphate binding"/>
    <property type="evidence" value="ECO:0007669"/>
    <property type="project" value="InterPro"/>
</dbReference>
<dbReference type="GO" id="GO:0031071">
    <property type="term" value="F:cysteine desulfurase activity"/>
    <property type="evidence" value="ECO:0007669"/>
    <property type="project" value="UniProtKB-EC"/>
</dbReference>
<sequence>MKLPKNLEKIILFDVHKIRKDFPILSRMVNNKPLIYFDNGATTQKPQQVIDALIKYYTVQNANIHRGVHRMSQDVTDEYENARITVQKHIGAKQEHEIIFTSGTTDSINFIATAFGKKYVNAGDEIVVSEMEHHSNILPWQQLCEEKNAVLKVIPITDSGELCMDEYKKLLSAKTKLIAITHVSNTLGTVNPVKEMIAIAHSKNIPVLVDGAQSIPHIKVDVQDLDADFYCFSGHKVYAPTGVGILYGKEEWLNKLPNYQVGGGTIKTVSFDKSEYAESPLRFEAGTPNIEGGIGLAVALDYINVLGLENIATYEHELLGYATEKLSAIDNLRIIGTAKEKASVISFVVDGIHPLDLGMLLDAQGIAVRTGHHCTQPLMAHYQIPGTVRASFSFYNTKEEIDVFANAIVKSIKRINQK</sequence>
<comment type="function">
    <text evidence="2">Catalyzes the removal of elemental sulfur and selenium atoms from L-cysteine, L-cystine, L-selenocysteine, and L-selenocystine to produce L-alanine.</text>
</comment>
<evidence type="ECO:0000259" key="9">
    <source>
        <dbReference type="Pfam" id="PF00266"/>
    </source>
</evidence>
<dbReference type="Gene3D" id="3.40.640.10">
    <property type="entry name" value="Type I PLP-dependent aspartate aminotransferase-like (Major domain)"/>
    <property type="match status" value="1"/>
</dbReference>
<comment type="caution">
    <text evidence="10">The sequence shown here is derived from an EMBL/GenBank/DDBJ whole genome shotgun (WGS) entry which is preliminary data.</text>
</comment>
<comment type="cofactor">
    <cofactor evidence="1">
        <name>pyridoxal 5'-phosphate</name>
        <dbReference type="ChEBI" id="CHEBI:597326"/>
    </cofactor>
</comment>
<dbReference type="GO" id="GO:0006534">
    <property type="term" value="P:cysteine metabolic process"/>
    <property type="evidence" value="ECO:0007669"/>
    <property type="project" value="InterPro"/>
</dbReference>
<dbReference type="Gene3D" id="3.90.1150.10">
    <property type="entry name" value="Aspartate Aminotransferase, domain 1"/>
    <property type="match status" value="1"/>
</dbReference>